<sequence length="359" mass="39715">MTAAPRILAITTQRNEGAVLPEWLAHHRAVGITDFLIFSNDCDDGSDGMLARAAERGWLTHVPQQGPFEEGPQWAALKAAARHPAMADADWVIVLDVDEFVNVHVGDHTLGALIEAMPGADAIALTWRLFGNCGVVSRQGRAVTDSFTRAAPAGMLWPWRASLFKTLWRRGGAYRKPGVHRPRGLVPGAPTPRWVDGSGRDLPARFVREGIFTPPDRPVWDMVQLNHYALGAMEDYILKCDRGRANREADSFDMSYWVERNFCVEEDRSIAATAAARQRELGLLMSDPEFADLARAAAVWRQERFAALMLEEKWRALWGRLVLAPPSRPLPPQAAAQILAWGQRAIAAQSATKGQTGRD</sequence>
<accession>A0A1N7LW60</accession>
<dbReference type="Pfam" id="PF13704">
    <property type="entry name" value="Glyco_tranf_2_4"/>
    <property type="match status" value="1"/>
</dbReference>
<evidence type="ECO:0000313" key="2">
    <source>
        <dbReference type="Proteomes" id="UP000186098"/>
    </source>
</evidence>
<reference evidence="2" key="1">
    <citation type="submission" date="2017-01" db="EMBL/GenBank/DDBJ databases">
        <authorList>
            <person name="Varghese N."/>
            <person name="Submissions S."/>
        </authorList>
    </citation>
    <scope>NUCLEOTIDE SEQUENCE [LARGE SCALE GENOMIC DNA]</scope>
    <source>
        <strain evidence="2">DSM 18714</strain>
    </source>
</reference>
<dbReference type="SUPFAM" id="SSF53448">
    <property type="entry name" value="Nucleotide-diphospho-sugar transferases"/>
    <property type="match status" value="1"/>
</dbReference>
<dbReference type="RefSeq" id="WP_076365807.1">
    <property type="nucleotide sequence ID" value="NZ_FTOM01000004.1"/>
</dbReference>
<keyword evidence="2" id="KW-1185">Reference proteome</keyword>
<evidence type="ECO:0000313" key="1">
    <source>
        <dbReference type="EMBL" id="SIS78060.1"/>
    </source>
</evidence>
<keyword evidence="1" id="KW-0808">Transferase</keyword>
<proteinExistence type="predicted"/>
<dbReference type="OrthoDB" id="1997677at2"/>
<dbReference type="STRING" id="407234.SAMN05421795_104189"/>
<dbReference type="EMBL" id="FTOM01000004">
    <property type="protein sequence ID" value="SIS78060.1"/>
    <property type="molecule type" value="Genomic_DNA"/>
</dbReference>
<gene>
    <name evidence="1" type="ORF">SAMN05421795_104189</name>
</gene>
<dbReference type="InterPro" id="IPR029044">
    <property type="entry name" value="Nucleotide-diphossugar_trans"/>
</dbReference>
<dbReference type="GO" id="GO:0016740">
    <property type="term" value="F:transferase activity"/>
    <property type="evidence" value="ECO:0007669"/>
    <property type="project" value="UniProtKB-KW"/>
</dbReference>
<dbReference type="AlphaFoldDB" id="A0A1N7LW60"/>
<organism evidence="1 2">
    <name type="scientific">Phaeovulum vinaykumarii</name>
    <dbReference type="NCBI Taxonomy" id="407234"/>
    <lineage>
        <taxon>Bacteria</taxon>
        <taxon>Pseudomonadati</taxon>
        <taxon>Pseudomonadota</taxon>
        <taxon>Alphaproteobacteria</taxon>
        <taxon>Rhodobacterales</taxon>
        <taxon>Paracoccaceae</taxon>
        <taxon>Phaeovulum</taxon>
    </lineage>
</organism>
<dbReference type="Proteomes" id="UP000186098">
    <property type="component" value="Unassembled WGS sequence"/>
</dbReference>
<name>A0A1N7LW60_9RHOB</name>
<protein>
    <submittedName>
        <fullName evidence="1">Glycosyl transferase family 2</fullName>
    </submittedName>
</protein>